<dbReference type="AlphaFoldDB" id="A0A7R8YLC4"/>
<dbReference type="FunCoup" id="A0A7R8YLC4">
    <property type="interactions" value="29"/>
</dbReference>
<keyword evidence="2" id="KW-1185">Reference proteome</keyword>
<gene>
    <name evidence="1" type="ORF">HERILL_LOCUS715</name>
</gene>
<dbReference type="Proteomes" id="UP000594454">
    <property type="component" value="Chromosome 1"/>
</dbReference>
<protein>
    <recommendedName>
        <fullName evidence="3">Augmin complex subunit dgt5</fullName>
    </recommendedName>
</protein>
<sequence>MPLDEDIIAFKKWANQIGVPANNLPSDDALKSVLKSRQGGDIMLNLMKRVRPSNQTRKARLNNLLSKAEQLDQQFASCTSQTLARSFLPKEMQRYCEMEKLKKTKEKSESKITELRSSYDSIMSSVRNKNLYKIQLQHKLENMNAKTNILEVKTDSLVDSIEKEEANRERMIAVMPVKMKTSNSSESTATDAMKQAMGVLRDFYDSHHNDFKVHDSECDIWAKVRRILADIPNWVLWNVILKANENLSQQIIALTKENCSETSSIPEQFSPFEVEILKARTAFFNIIQKYAAEKQESTKYSENFPVVHERFVTALQLQLSDYAAGNKALEDIMSDYIVKINTQSFSKGQVEYLKKEINSRKAQLANGKQKTEDHQMLLNTTRQIYDEISSLANRIFQEISSLGEIKPKITYSKKILQCMLKAARSNKKKLIKTGNITDSFEMSDVLCSTKMDLESSIANTTLRSETSVMKNKVNQVARHVDELLIFIDLPMDNLRYSTKNCFFYIHRNPLITNTSESPLVLQLIPNYLSTPYGSIEEMKIWLKWNSVLQKHAVDRKSNIVVPEASLSTLKACAAAKGEEIVELLDQIKTTGIRTNQKLRKLSKCYKFILDNTLHSFVPQSKLFNNRAYADYYAEFLMYYRMLKKDESESK</sequence>
<name>A0A7R8YLC4_HERIL</name>
<dbReference type="EMBL" id="LR899009">
    <property type="protein sequence ID" value="CAD7077358.1"/>
    <property type="molecule type" value="Genomic_DNA"/>
</dbReference>
<evidence type="ECO:0000313" key="2">
    <source>
        <dbReference type="Proteomes" id="UP000594454"/>
    </source>
</evidence>
<dbReference type="InParanoid" id="A0A7R8YLC4"/>
<proteinExistence type="predicted"/>
<evidence type="ECO:0000313" key="1">
    <source>
        <dbReference type="EMBL" id="CAD7077358.1"/>
    </source>
</evidence>
<organism evidence="1 2">
    <name type="scientific">Hermetia illucens</name>
    <name type="common">Black soldier fly</name>
    <dbReference type="NCBI Taxonomy" id="343691"/>
    <lineage>
        <taxon>Eukaryota</taxon>
        <taxon>Metazoa</taxon>
        <taxon>Ecdysozoa</taxon>
        <taxon>Arthropoda</taxon>
        <taxon>Hexapoda</taxon>
        <taxon>Insecta</taxon>
        <taxon>Pterygota</taxon>
        <taxon>Neoptera</taxon>
        <taxon>Endopterygota</taxon>
        <taxon>Diptera</taxon>
        <taxon>Brachycera</taxon>
        <taxon>Stratiomyomorpha</taxon>
        <taxon>Stratiomyidae</taxon>
        <taxon>Hermetiinae</taxon>
        <taxon>Hermetia</taxon>
    </lineage>
</organism>
<dbReference type="OMA" id="YYRMATN"/>
<reference evidence="1 2" key="1">
    <citation type="submission" date="2020-11" db="EMBL/GenBank/DDBJ databases">
        <authorList>
            <person name="Wallbank WR R."/>
            <person name="Pardo Diaz C."/>
            <person name="Kozak K."/>
            <person name="Martin S."/>
            <person name="Jiggins C."/>
            <person name="Moest M."/>
            <person name="Warren A I."/>
            <person name="Generalovic N T."/>
            <person name="Byers J.R.P. K."/>
            <person name="Montejo-Kovacevich G."/>
            <person name="Yen C E."/>
        </authorList>
    </citation>
    <scope>NUCLEOTIDE SEQUENCE [LARGE SCALE GENOMIC DNA]</scope>
</reference>
<dbReference type="OrthoDB" id="8047450at2759"/>
<accession>A0A7R8YLC4</accession>
<evidence type="ECO:0008006" key="3">
    <source>
        <dbReference type="Google" id="ProtNLM"/>
    </source>
</evidence>